<sequence>MRSSCPISSTNDLILEILSRLPSKSVARFRCMSKLWTSMLSSQYLKELFLTSSSAKPRILFAIVERDDRPMICNPITGRYAMLPNRYTDRNAYSFFGFDKKHKALSMVYPSGRVHSKILTFGDEYMKWRKVKCSLAHYIESEGICINGVLYYLGDSNIYINGNHVVTLVIVCFDLRKLCKLINYKGRLAMIYWEDYALDVLHLLILEDVEKQEWSKHAYTLRDDSFFCRHHVSIIGATISGEIVFSTREYSAKHKFYVFYFNPRKDTIQRVEIRGFGEEIKKRCRVRTFVNHVENLDVNDFKLLKSFHPPLVEPKYIGPSDSESD</sequence>
<feature type="domain" description="F-box associated beta-propeller type 3" evidence="2">
    <location>
        <begin position="63"/>
        <end position="293"/>
    </location>
</feature>
<dbReference type="InterPro" id="IPR001810">
    <property type="entry name" value="F-box_dom"/>
</dbReference>
<feature type="domain" description="F-box" evidence="1">
    <location>
        <begin position="11"/>
        <end position="46"/>
    </location>
</feature>
<keyword evidence="4" id="KW-1185">Reference proteome</keyword>
<evidence type="ECO:0000259" key="1">
    <source>
        <dbReference type="Pfam" id="PF00646"/>
    </source>
</evidence>
<dbReference type="SUPFAM" id="SSF81383">
    <property type="entry name" value="F-box domain"/>
    <property type="match status" value="1"/>
</dbReference>
<accession>R0GAI5</accession>
<dbReference type="InterPro" id="IPR017451">
    <property type="entry name" value="F-box-assoc_interact_dom"/>
</dbReference>
<dbReference type="PANTHER" id="PTHR31111">
    <property type="entry name" value="BNAA05G37150D PROTEIN-RELATED"/>
    <property type="match status" value="1"/>
</dbReference>
<evidence type="ECO:0000313" key="3">
    <source>
        <dbReference type="EMBL" id="EOA32561.1"/>
    </source>
</evidence>
<dbReference type="Proteomes" id="UP000029121">
    <property type="component" value="Unassembled WGS sequence"/>
</dbReference>
<dbReference type="InterPro" id="IPR036047">
    <property type="entry name" value="F-box-like_dom_sf"/>
</dbReference>
<dbReference type="PANTHER" id="PTHR31111:SF130">
    <property type="entry name" value="F-BOX ASSOCIATED UBIQUITINATION EFFECTOR FAMILY PROTEIN"/>
    <property type="match status" value="1"/>
</dbReference>
<organism evidence="3 4">
    <name type="scientific">Capsella rubella</name>
    <dbReference type="NCBI Taxonomy" id="81985"/>
    <lineage>
        <taxon>Eukaryota</taxon>
        <taxon>Viridiplantae</taxon>
        <taxon>Streptophyta</taxon>
        <taxon>Embryophyta</taxon>
        <taxon>Tracheophyta</taxon>
        <taxon>Spermatophyta</taxon>
        <taxon>Magnoliopsida</taxon>
        <taxon>eudicotyledons</taxon>
        <taxon>Gunneridae</taxon>
        <taxon>Pentapetalae</taxon>
        <taxon>rosids</taxon>
        <taxon>malvids</taxon>
        <taxon>Brassicales</taxon>
        <taxon>Brassicaceae</taxon>
        <taxon>Camelineae</taxon>
        <taxon>Capsella</taxon>
    </lineage>
</organism>
<dbReference type="NCBIfam" id="TIGR01640">
    <property type="entry name" value="F_box_assoc_1"/>
    <property type="match status" value="1"/>
</dbReference>
<reference evidence="4" key="1">
    <citation type="journal article" date="2013" name="Nat. Genet.">
        <title>The Capsella rubella genome and the genomic consequences of rapid mating system evolution.</title>
        <authorList>
            <person name="Slotte T."/>
            <person name="Hazzouri K.M."/>
            <person name="Agren J.A."/>
            <person name="Koenig D."/>
            <person name="Maumus F."/>
            <person name="Guo Y.L."/>
            <person name="Steige K."/>
            <person name="Platts A.E."/>
            <person name="Escobar J.S."/>
            <person name="Newman L.K."/>
            <person name="Wang W."/>
            <person name="Mandakova T."/>
            <person name="Vello E."/>
            <person name="Smith L.M."/>
            <person name="Henz S.R."/>
            <person name="Steffen J."/>
            <person name="Takuno S."/>
            <person name="Brandvain Y."/>
            <person name="Coop G."/>
            <person name="Andolfatto P."/>
            <person name="Hu T.T."/>
            <person name="Blanchette M."/>
            <person name="Clark R.M."/>
            <person name="Quesneville H."/>
            <person name="Nordborg M."/>
            <person name="Gaut B.S."/>
            <person name="Lysak M.A."/>
            <person name="Jenkins J."/>
            <person name="Grimwood J."/>
            <person name="Chapman J."/>
            <person name="Prochnik S."/>
            <person name="Shu S."/>
            <person name="Rokhsar D."/>
            <person name="Schmutz J."/>
            <person name="Weigel D."/>
            <person name="Wright S.I."/>
        </authorList>
    </citation>
    <scope>NUCLEOTIDE SEQUENCE [LARGE SCALE GENOMIC DNA]</scope>
    <source>
        <strain evidence="4">cv. Monte Gargano</strain>
    </source>
</reference>
<name>R0GAI5_9BRAS</name>
<evidence type="ECO:0000259" key="2">
    <source>
        <dbReference type="Pfam" id="PF08268"/>
    </source>
</evidence>
<dbReference type="AlphaFoldDB" id="R0GAI5"/>
<dbReference type="Pfam" id="PF00646">
    <property type="entry name" value="F-box"/>
    <property type="match status" value="1"/>
</dbReference>
<dbReference type="EMBL" id="KB870807">
    <property type="protein sequence ID" value="EOA32561.1"/>
    <property type="molecule type" value="Genomic_DNA"/>
</dbReference>
<gene>
    <name evidence="3" type="ORF">CARUB_v10015851mg</name>
</gene>
<dbReference type="InterPro" id="IPR013187">
    <property type="entry name" value="F-box-assoc_dom_typ3"/>
</dbReference>
<proteinExistence type="predicted"/>
<dbReference type="Pfam" id="PF08268">
    <property type="entry name" value="FBA_3"/>
    <property type="match status" value="1"/>
</dbReference>
<evidence type="ECO:0000313" key="4">
    <source>
        <dbReference type="Proteomes" id="UP000029121"/>
    </source>
</evidence>
<protein>
    <recommendedName>
        <fullName evidence="5">F-box domain-containing protein</fullName>
    </recommendedName>
</protein>
<evidence type="ECO:0008006" key="5">
    <source>
        <dbReference type="Google" id="ProtNLM"/>
    </source>
</evidence>